<sequence>MFLLRDSLTLLNLTNGPTVKFRNAVPYTRACPPTLLLRTKCAEQLSELIRKGVAAQRHVRLFMPFMILRKEDHLLNDIKRAAVTCKSCERAYAILAFCRGIDHH</sequence>
<dbReference type="AlphaFoldDB" id="A0AAJ7RM24"/>
<evidence type="ECO:0000313" key="2">
    <source>
        <dbReference type="RefSeq" id="XP_024942947.1"/>
    </source>
</evidence>
<keyword evidence="1" id="KW-1185">Reference proteome</keyword>
<evidence type="ECO:0000313" key="1">
    <source>
        <dbReference type="Proteomes" id="UP000694920"/>
    </source>
</evidence>
<proteinExistence type="predicted"/>
<dbReference type="KEGG" id="ccin:112494657"/>
<reference evidence="2" key="1">
    <citation type="submission" date="2025-08" db="UniProtKB">
        <authorList>
            <consortium name="RefSeq"/>
        </authorList>
    </citation>
    <scope>IDENTIFICATION</scope>
</reference>
<protein>
    <submittedName>
        <fullName evidence="2">Uncharacterized protein LOC112494657</fullName>
    </submittedName>
</protein>
<accession>A0AAJ7RM24</accession>
<gene>
    <name evidence="2" type="primary">LOC112494657</name>
</gene>
<dbReference type="Proteomes" id="UP000694920">
    <property type="component" value="Unplaced"/>
</dbReference>
<organism evidence="1 2">
    <name type="scientific">Cephus cinctus</name>
    <name type="common">Wheat stem sawfly</name>
    <dbReference type="NCBI Taxonomy" id="211228"/>
    <lineage>
        <taxon>Eukaryota</taxon>
        <taxon>Metazoa</taxon>
        <taxon>Ecdysozoa</taxon>
        <taxon>Arthropoda</taxon>
        <taxon>Hexapoda</taxon>
        <taxon>Insecta</taxon>
        <taxon>Pterygota</taxon>
        <taxon>Neoptera</taxon>
        <taxon>Endopterygota</taxon>
        <taxon>Hymenoptera</taxon>
        <taxon>Cephoidea</taxon>
        <taxon>Cephidae</taxon>
        <taxon>Cephus</taxon>
    </lineage>
</organism>
<name>A0AAJ7RM24_CEPCN</name>
<dbReference type="GeneID" id="112494657"/>
<dbReference type="RefSeq" id="XP_024942947.1">
    <property type="nucleotide sequence ID" value="XM_025087179.1"/>
</dbReference>